<dbReference type="AlphaFoldDB" id="A0A5Q2F6Z4"/>
<proteinExistence type="predicted"/>
<name>A0A5Q2F6Z4_9ACTN</name>
<dbReference type="KEGG" id="rain:Rai3103_00640"/>
<evidence type="ECO:0000313" key="2">
    <source>
        <dbReference type="EMBL" id="QGF22438.1"/>
    </source>
</evidence>
<dbReference type="Proteomes" id="UP000386847">
    <property type="component" value="Chromosome"/>
</dbReference>
<dbReference type="EMBL" id="CP045725">
    <property type="protein sequence ID" value="QGF22438.1"/>
    <property type="molecule type" value="Genomic_DNA"/>
</dbReference>
<gene>
    <name evidence="2" type="ORF">Rai3103_00640</name>
</gene>
<sequence>MNASNRRDRPWDADIPDPAFAARYPHARQCDAPSRQTGQRCRLPAIPGGTVCARFHGGQLPNVRKAAQLRLLQLIDPAITVLAREMATAERSADRQRAANSILDRAGIPRAPSAPDAEVARAALVERLLAMRASHTAKPHEELEGPARRTPEV</sequence>
<evidence type="ECO:0000256" key="1">
    <source>
        <dbReference type="SAM" id="MobiDB-lite"/>
    </source>
</evidence>
<feature type="region of interest" description="Disordered" evidence="1">
    <location>
        <begin position="133"/>
        <end position="153"/>
    </location>
</feature>
<keyword evidence="3" id="KW-1185">Reference proteome</keyword>
<dbReference type="RefSeq" id="WP_153570948.1">
    <property type="nucleotide sequence ID" value="NZ_CP045725.1"/>
</dbReference>
<feature type="compositionally biased region" description="Basic and acidic residues" evidence="1">
    <location>
        <begin position="138"/>
        <end position="153"/>
    </location>
</feature>
<protein>
    <submittedName>
        <fullName evidence="2">Uncharacterized protein</fullName>
    </submittedName>
</protein>
<reference evidence="2 3" key="1">
    <citation type="submission" date="2019-10" db="EMBL/GenBank/DDBJ databases">
        <title>Genomic analysis of Raineyella sp. CBA3103.</title>
        <authorList>
            <person name="Roh S.W."/>
        </authorList>
    </citation>
    <scope>NUCLEOTIDE SEQUENCE [LARGE SCALE GENOMIC DNA]</scope>
    <source>
        <strain evidence="2 3">CBA3103</strain>
    </source>
</reference>
<evidence type="ECO:0000313" key="3">
    <source>
        <dbReference type="Proteomes" id="UP000386847"/>
    </source>
</evidence>
<accession>A0A5Q2F6Z4</accession>
<organism evidence="2 3">
    <name type="scientific">Raineyella fluvialis</name>
    <dbReference type="NCBI Taxonomy" id="2662261"/>
    <lineage>
        <taxon>Bacteria</taxon>
        <taxon>Bacillati</taxon>
        <taxon>Actinomycetota</taxon>
        <taxon>Actinomycetes</taxon>
        <taxon>Propionibacteriales</taxon>
        <taxon>Propionibacteriaceae</taxon>
        <taxon>Raineyella</taxon>
    </lineage>
</organism>